<dbReference type="Pfam" id="PF07687">
    <property type="entry name" value="M20_dimer"/>
    <property type="match status" value="1"/>
</dbReference>
<evidence type="ECO:0000256" key="1">
    <source>
        <dbReference type="ARBA" id="ARBA00022670"/>
    </source>
</evidence>
<evidence type="ECO:0000256" key="4">
    <source>
        <dbReference type="SAM" id="MobiDB-lite"/>
    </source>
</evidence>
<evidence type="ECO:0000256" key="3">
    <source>
        <dbReference type="ARBA" id="ARBA00022801"/>
    </source>
</evidence>
<dbReference type="InterPro" id="IPR051458">
    <property type="entry name" value="Cyt/Met_Dipeptidase"/>
</dbReference>
<dbReference type="InterPro" id="IPR002933">
    <property type="entry name" value="Peptidase_M20"/>
</dbReference>
<dbReference type="NCBIfam" id="NF005914">
    <property type="entry name" value="PRK07907.1"/>
    <property type="match status" value="1"/>
</dbReference>
<dbReference type="GO" id="GO:0006508">
    <property type="term" value="P:proteolysis"/>
    <property type="evidence" value="ECO:0007669"/>
    <property type="project" value="UniProtKB-KW"/>
</dbReference>
<keyword evidence="3" id="KW-0378">Hydrolase</keyword>
<dbReference type="GO" id="GO:0008233">
    <property type="term" value="F:peptidase activity"/>
    <property type="evidence" value="ECO:0007669"/>
    <property type="project" value="UniProtKB-KW"/>
</dbReference>
<dbReference type="EMBL" id="FOHX01000003">
    <property type="protein sequence ID" value="SET54280.1"/>
    <property type="molecule type" value="Genomic_DNA"/>
</dbReference>
<keyword evidence="2" id="KW-0479">Metal-binding</keyword>
<keyword evidence="7" id="KW-1185">Reference proteome</keyword>
<dbReference type="Proteomes" id="UP000199361">
    <property type="component" value="Unassembled WGS sequence"/>
</dbReference>
<feature type="domain" description="Peptidase M20 dimerisation" evidence="5">
    <location>
        <begin position="212"/>
        <end position="361"/>
    </location>
</feature>
<dbReference type="PANTHER" id="PTHR43270:SF12">
    <property type="entry name" value="SUCCINYL-DIAMINOPIMELATE DESUCCINYLASE"/>
    <property type="match status" value="1"/>
</dbReference>
<name>A0A1I0FAC7_9ACTN</name>
<dbReference type="Gene3D" id="3.30.70.360">
    <property type="match status" value="1"/>
</dbReference>
<dbReference type="Pfam" id="PF01546">
    <property type="entry name" value="Peptidase_M20"/>
    <property type="match status" value="1"/>
</dbReference>
<protein>
    <submittedName>
        <fullName evidence="6">Acetylornithine deacetylase/Succinyl-diaminopimelate desuccinylase</fullName>
    </submittedName>
</protein>
<organism evidence="6 7">
    <name type="scientific">Nonomuraea wenchangensis</name>
    <dbReference type="NCBI Taxonomy" id="568860"/>
    <lineage>
        <taxon>Bacteria</taxon>
        <taxon>Bacillati</taxon>
        <taxon>Actinomycetota</taxon>
        <taxon>Actinomycetes</taxon>
        <taxon>Streptosporangiales</taxon>
        <taxon>Streptosporangiaceae</taxon>
        <taxon>Nonomuraea</taxon>
    </lineage>
</organism>
<gene>
    <name evidence="6" type="ORF">SAMN05421811_103366</name>
</gene>
<reference evidence="6 7" key="1">
    <citation type="submission" date="2016-10" db="EMBL/GenBank/DDBJ databases">
        <authorList>
            <person name="de Groot N.N."/>
        </authorList>
    </citation>
    <scope>NUCLEOTIDE SEQUENCE [LARGE SCALE GENOMIC DNA]</scope>
    <source>
        <strain evidence="6 7">CGMCC 4.5598</strain>
    </source>
</reference>
<dbReference type="STRING" id="568860.SAMN05421811_103366"/>
<evidence type="ECO:0000313" key="7">
    <source>
        <dbReference type="Proteomes" id="UP000199361"/>
    </source>
</evidence>
<proteinExistence type="predicted"/>
<dbReference type="AlphaFoldDB" id="A0A1I0FAC7"/>
<dbReference type="PANTHER" id="PTHR43270">
    <property type="entry name" value="BETA-ALA-HIS DIPEPTIDASE"/>
    <property type="match status" value="1"/>
</dbReference>
<accession>A0A1I0FAC7</accession>
<dbReference type="SUPFAM" id="SSF53187">
    <property type="entry name" value="Zn-dependent exopeptidases"/>
    <property type="match status" value="1"/>
</dbReference>
<sequence>MSGKLSSFDENHPRGSVPVTPDQIESAVAASMPQTVEDLKRLAAIPSVAFPGHPEEPVLAAAAVTEDLLRSAGLPRVQQVAVEGSYPAVYAEAPAPPGAPTVLLYAHYDVQPAGDPAAWRTPPFEPTLIDGRLYGRGTADDKSGVMSHVAALRAFRGRFPVGIKVIVEGQEEYAGERLEAFVERNPELLRADAIVVADTGNPRVGDPAVTTSLRGMAAFTVEVRTLREPVHSGSAGGAAPDALAALMRMLTALHDDNGDIRVPGLPRGSFFGQGPSEEEFRKTAGVLDGVSLVGSGSLADRLWSSYAITVTGLDVPTVAQAINAVQPVARARVTVRVPPAGDPKTTVNAVVDFLRQVAPWGVQVGFGDFTVGSGFQADSGGAARAALNRAMERAFGRPPRDVGAGGSIPLVNTLLKQFPAAEILLFGAEDEDAGCHAPNERVDLEELRKVATAEALFLLELGSPGAA</sequence>
<dbReference type="GO" id="GO:0046872">
    <property type="term" value="F:metal ion binding"/>
    <property type="evidence" value="ECO:0007669"/>
    <property type="project" value="UniProtKB-KW"/>
</dbReference>
<evidence type="ECO:0000256" key="2">
    <source>
        <dbReference type="ARBA" id="ARBA00022723"/>
    </source>
</evidence>
<dbReference type="InterPro" id="IPR011650">
    <property type="entry name" value="Peptidase_M20_dimer"/>
</dbReference>
<dbReference type="Gene3D" id="3.40.630.10">
    <property type="entry name" value="Zn peptidases"/>
    <property type="match status" value="1"/>
</dbReference>
<evidence type="ECO:0000313" key="6">
    <source>
        <dbReference type="EMBL" id="SET54280.1"/>
    </source>
</evidence>
<keyword evidence="1" id="KW-0645">Protease</keyword>
<feature type="region of interest" description="Disordered" evidence="4">
    <location>
        <begin position="1"/>
        <end position="21"/>
    </location>
</feature>
<evidence type="ECO:0000259" key="5">
    <source>
        <dbReference type="Pfam" id="PF07687"/>
    </source>
</evidence>